<evidence type="ECO:0000256" key="1">
    <source>
        <dbReference type="SAM" id="MobiDB-lite"/>
    </source>
</evidence>
<feature type="region of interest" description="Disordered" evidence="1">
    <location>
        <begin position="110"/>
        <end position="278"/>
    </location>
</feature>
<name>R4X7H8_TAPDE</name>
<sequence>MVTTGQAKPLLTDKRQFRLAGAGTDSGRTPEQRVINHLPSTVTTRRSQSPVRRPITTSGATNSSIEASQAESSDNKFFHASDASQALLASSTSTRKPAFFTANSFTSNTKAVHTTPELRRAESAAEVRTRSQSRSYTTRTPTLRDPSPVRPQSFSTARLKLAPTAKSGPETPELYSTARQFSSNGETSDTPSRPGLVPSDRLQRQKSAMSLRAGPDPSRPVAEKHQESRPILKSPAKERNSHGDRMSLLESSPTALDQSRESKLLTSPQSLASSSGSLPKSDYFENAMSQPAQTNRKIMDLEIRTTSLMAVNTHLEKQTRRQATEMKEMRKRIAYLLKNPGTQPASLVENLSEDASGSEVDEDTGEEDLLEVGQRLRQAATVIDLSIKRALLLSEQLLGDANKGLQYRPRESEIGIGVRKVVVDSTPDVTETVEEEHSSSWQETGYVVHGDILDDDRDISGLDLASQGLALRDEDNDSLLV</sequence>
<feature type="compositionally biased region" description="Polar residues" evidence="1">
    <location>
        <begin position="38"/>
        <end position="72"/>
    </location>
</feature>
<dbReference type="AlphaFoldDB" id="R4X7H8"/>
<feature type="region of interest" description="Disordered" evidence="1">
    <location>
        <begin position="1"/>
        <end position="76"/>
    </location>
</feature>
<dbReference type="VEuPathDB" id="FungiDB:TAPDE_000732"/>
<feature type="compositionally biased region" description="Polar residues" evidence="1">
    <location>
        <begin position="177"/>
        <end position="191"/>
    </location>
</feature>
<dbReference type="OrthoDB" id="2555519at2759"/>
<evidence type="ECO:0000313" key="2">
    <source>
        <dbReference type="EMBL" id="CCG81048.1"/>
    </source>
</evidence>
<dbReference type="STRING" id="1097556.R4X7H8"/>
<evidence type="ECO:0000313" key="3">
    <source>
        <dbReference type="Proteomes" id="UP000013776"/>
    </source>
</evidence>
<feature type="compositionally biased region" description="Basic and acidic residues" evidence="1">
    <location>
        <begin position="221"/>
        <end position="247"/>
    </location>
</feature>
<keyword evidence="3" id="KW-1185">Reference proteome</keyword>
<dbReference type="EMBL" id="CAHR02000023">
    <property type="protein sequence ID" value="CCG81048.1"/>
    <property type="molecule type" value="Genomic_DNA"/>
</dbReference>
<reference evidence="2 3" key="1">
    <citation type="journal article" date="2013" name="MBio">
        <title>Genome sequencing of the plant pathogen Taphrina deformans, the causal agent of peach leaf curl.</title>
        <authorList>
            <person name="Cisse O.H."/>
            <person name="Almeida J.M.G.C.F."/>
            <person name="Fonseca A."/>
            <person name="Kumar A.A."/>
            <person name="Salojaervi J."/>
            <person name="Overmyer K."/>
            <person name="Hauser P.M."/>
            <person name="Pagni M."/>
        </authorList>
    </citation>
    <scope>NUCLEOTIDE SEQUENCE [LARGE SCALE GENOMIC DNA]</scope>
    <source>
        <strain evidence="3">PYCC 5710 / ATCC 11124 / CBS 356.35 / IMI 108563 / JCM 9778 / NBRC 8474</strain>
    </source>
</reference>
<accession>R4X7H8</accession>
<comment type="caution">
    <text evidence="2">The sequence shown here is derived from an EMBL/GenBank/DDBJ whole genome shotgun (WGS) entry which is preliminary data.</text>
</comment>
<dbReference type="Proteomes" id="UP000013776">
    <property type="component" value="Unassembled WGS sequence"/>
</dbReference>
<feature type="compositionally biased region" description="Low complexity" evidence="1">
    <location>
        <begin position="130"/>
        <end position="140"/>
    </location>
</feature>
<dbReference type="eggNOG" id="ENOG502T9YT">
    <property type="taxonomic scope" value="Eukaryota"/>
</dbReference>
<feature type="compositionally biased region" description="Basic and acidic residues" evidence="1">
    <location>
        <begin position="116"/>
        <end position="129"/>
    </location>
</feature>
<organism evidence="2 3">
    <name type="scientific">Taphrina deformans (strain PYCC 5710 / ATCC 11124 / CBS 356.35 / IMI 108563 / JCM 9778 / NBRC 8474)</name>
    <name type="common">Peach leaf curl fungus</name>
    <name type="synonym">Lalaria deformans</name>
    <dbReference type="NCBI Taxonomy" id="1097556"/>
    <lineage>
        <taxon>Eukaryota</taxon>
        <taxon>Fungi</taxon>
        <taxon>Dikarya</taxon>
        <taxon>Ascomycota</taxon>
        <taxon>Taphrinomycotina</taxon>
        <taxon>Taphrinomycetes</taxon>
        <taxon>Taphrinales</taxon>
        <taxon>Taphrinaceae</taxon>
        <taxon>Taphrina</taxon>
    </lineage>
</organism>
<protein>
    <submittedName>
        <fullName evidence="2">Uncharacterized protein</fullName>
    </submittedName>
</protein>
<proteinExistence type="predicted"/>
<dbReference type="PANTHER" id="PTHR38701">
    <property type="entry name" value="CHROMOSOME 8, WHOLE GENOME SHOTGUN SEQUENCE"/>
    <property type="match status" value="1"/>
</dbReference>
<feature type="compositionally biased region" description="Low complexity" evidence="1">
    <location>
        <begin position="264"/>
        <end position="278"/>
    </location>
</feature>
<gene>
    <name evidence="2" type="ORF">TAPDE_000732</name>
</gene>
<dbReference type="PANTHER" id="PTHR38701:SF1">
    <property type="entry name" value="UP-REGULATED DURING SEPTATION PROTEIN 1 DOMAIN-CONTAINING PROTEIN"/>
    <property type="match status" value="1"/>
</dbReference>